<gene>
    <name evidence="5" type="ORF">IAC56_03420</name>
</gene>
<reference evidence="5" key="2">
    <citation type="journal article" date="2021" name="PeerJ">
        <title>Extensive microbial diversity within the chicken gut microbiome revealed by metagenomics and culture.</title>
        <authorList>
            <person name="Gilroy R."/>
            <person name="Ravi A."/>
            <person name="Getino M."/>
            <person name="Pursley I."/>
            <person name="Horton D.L."/>
            <person name="Alikhan N.F."/>
            <person name="Baker D."/>
            <person name="Gharbi K."/>
            <person name="Hall N."/>
            <person name="Watson M."/>
            <person name="Adriaenssens E.M."/>
            <person name="Foster-Nyarko E."/>
            <person name="Jarju S."/>
            <person name="Secka A."/>
            <person name="Antonio M."/>
            <person name="Oren A."/>
            <person name="Chaudhuri R.R."/>
            <person name="La Ragione R."/>
            <person name="Hildebrand F."/>
            <person name="Pallen M.J."/>
        </authorList>
    </citation>
    <scope>NUCLEOTIDE SEQUENCE</scope>
    <source>
        <strain evidence="5">7463</strain>
    </source>
</reference>
<evidence type="ECO:0000313" key="5">
    <source>
        <dbReference type="EMBL" id="HIU37306.1"/>
    </source>
</evidence>
<dbReference type="InterPro" id="IPR027417">
    <property type="entry name" value="P-loop_NTPase"/>
</dbReference>
<dbReference type="Pfam" id="PF01121">
    <property type="entry name" value="CoaE"/>
    <property type="match status" value="1"/>
</dbReference>
<dbReference type="CDD" id="cd02022">
    <property type="entry name" value="DPCK"/>
    <property type="match status" value="1"/>
</dbReference>
<keyword evidence="2" id="KW-0547">Nucleotide-binding</keyword>
<dbReference type="SUPFAM" id="SSF52540">
    <property type="entry name" value="P-loop containing nucleoside triphosphate hydrolases"/>
    <property type="match status" value="1"/>
</dbReference>
<dbReference type="PROSITE" id="PS51219">
    <property type="entry name" value="DPCK"/>
    <property type="match status" value="1"/>
</dbReference>
<protein>
    <submittedName>
        <fullName evidence="5">Dephospho-CoA kinase</fullName>
    </submittedName>
</protein>
<dbReference type="Proteomes" id="UP000824083">
    <property type="component" value="Unassembled WGS sequence"/>
</dbReference>
<feature type="non-terminal residue" evidence="5">
    <location>
        <position position="55"/>
    </location>
</feature>
<comment type="caution">
    <text evidence="5">The sequence shown here is derived from an EMBL/GenBank/DDBJ whole genome shotgun (WGS) entry which is preliminary data.</text>
</comment>
<keyword evidence="5" id="KW-0418">Kinase</keyword>
<evidence type="ECO:0000256" key="1">
    <source>
        <dbReference type="ARBA" id="ARBA00009018"/>
    </source>
</evidence>
<dbReference type="Gene3D" id="3.40.50.300">
    <property type="entry name" value="P-loop containing nucleotide triphosphate hydrolases"/>
    <property type="match status" value="1"/>
</dbReference>
<keyword evidence="3" id="KW-0067">ATP-binding</keyword>
<sequence length="55" mass="5523">MTWIVGLTGGIGSGKTQASNAFESLGVPVIDTDLISHAVTAPNGLAIPAIREAFG</sequence>
<evidence type="ECO:0000313" key="6">
    <source>
        <dbReference type="Proteomes" id="UP000824083"/>
    </source>
</evidence>
<proteinExistence type="inferred from homology"/>
<organism evidence="5 6">
    <name type="scientific">Candidatus Aphodousia faecigallinarum</name>
    <dbReference type="NCBI Taxonomy" id="2840677"/>
    <lineage>
        <taxon>Bacteria</taxon>
        <taxon>Pseudomonadati</taxon>
        <taxon>Pseudomonadota</taxon>
        <taxon>Betaproteobacteria</taxon>
        <taxon>Burkholderiales</taxon>
        <taxon>Sutterellaceae</taxon>
        <taxon>Sutterellaceae incertae sedis</taxon>
        <taxon>Candidatus Aphodousia</taxon>
    </lineage>
</organism>
<keyword evidence="5" id="KW-0808">Transferase</keyword>
<dbReference type="InterPro" id="IPR001977">
    <property type="entry name" value="Depp_CoAkinase"/>
</dbReference>
<evidence type="ECO:0000256" key="2">
    <source>
        <dbReference type="ARBA" id="ARBA00022741"/>
    </source>
</evidence>
<dbReference type="GO" id="GO:0004140">
    <property type="term" value="F:dephospho-CoA kinase activity"/>
    <property type="evidence" value="ECO:0007669"/>
    <property type="project" value="InterPro"/>
</dbReference>
<accession>A0A9D1IIE2</accession>
<dbReference type="AlphaFoldDB" id="A0A9D1IIE2"/>
<name>A0A9D1IIE2_9BURK</name>
<reference evidence="5" key="1">
    <citation type="submission" date="2020-10" db="EMBL/GenBank/DDBJ databases">
        <authorList>
            <person name="Gilroy R."/>
        </authorList>
    </citation>
    <scope>NUCLEOTIDE SEQUENCE</scope>
    <source>
        <strain evidence="5">7463</strain>
    </source>
</reference>
<dbReference type="GO" id="GO:0005524">
    <property type="term" value="F:ATP binding"/>
    <property type="evidence" value="ECO:0007669"/>
    <property type="project" value="UniProtKB-KW"/>
</dbReference>
<comment type="similarity">
    <text evidence="1">Belongs to the CoaE family.</text>
</comment>
<evidence type="ECO:0000256" key="4">
    <source>
        <dbReference type="ARBA" id="ARBA00022993"/>
    </source>
</evidence>
<keyword evidence="4" id="KW-0173">Coenzyme A biosynthesis</keyword>
<evidence type="ECO:0000256" key="3">
    <source>
        <dbReference type="ARBA" id="ARBA00022840"/>
    </source>
</evidence>
<dbReference type="GO" id="GO:0015937">
    <property type="term" value="P:coenzyme A biosynthetic process"/>
    <property type="evidence" value="ECO:0007669"/>
    <property type="project" value="UniProtKB-KW"/>
</dbReference>
<dbReference type="EMBL" id="DVMY01000059">
    <property type="protein sequence ID" value="HIU37306.1"/>
    <property type="molecule type" value="Genomic_DNA"/>
</dbReference>